<evidence type="ECO:0000313" key="2">
    <source>
        <dbReference type="Proteomes" id="UP001431776"/>
    </source>
</evidence>
<reference evidence="1" key="1">
    <citation type="submission" date="2023-05" db="EMBL/GenBank/DDBJ databases">
        <title>Anaerotaeda fermentans gen. nov., sp. nov., a novel anaerobic planctomycete of the new family within the order Sedimentisphaerales isolated from Taman Peninsula, Russia.</title>
        <authorList>
            <person name="Khomyakova M.A."/>
            <person name="Merkel A.Y."/>
            <person name="Slobodkin A.I."/>
        </authorList>
    </citation>
    <scope>NUCLEOTIDE SEQUENCE</scope>
    <source>
        <strain evidence="1">M17dextr</strain>
    </source>
</reference>
<evidence type="ECO:0008006" key="3">
    <source>
        <dbReference type="Google" id="ProtNLM"/>
    </source>
</evidence>
<keyword evidence="2" id="KW-1185">Reference proteome</keyword>
<comment type="caution">
    <text evidence="1">The sequence shown here is derived from an EMBL/GenBank/DDBJ whole genome shotgun (WGS) entry which is preliminary data.</text>
</comment>
<proteinExistence type="predicted"/>
<evidence type="ECO:0000313" key="1">
    <source>
        <dbReference type="EMBL" id="MDI6449419.1"/>
    </source>
</evidence>
<dbReference type="Proteomes" id="UP001431776">
    <property type="component" value="Unassembled WGS sequence"/>
</dbReference>
<dbReference type="EMBL" id="JASCXX010000010">
    <property type="protein sequence ID" value="MDI6449419.1"/>
    <property type="molecule type" value="Genomic_DNA"/>
</dbReference>
<sequence length="253" mass="28616">MAANSYSSLCDDFYVDLYVNTELDLPTERDTVLTFFERIQKQFPTMGRFLRRDNNDYYLEEDHAAGIYRWVSLEGDRIGSGMANPSTFEEAYRQDRLVLELMPYMLGVTPLDVDSIDLSFAMDFDCAGHHDEIIAEALFGASAFNGLLDLPHSKPIVFSPSMVVSLSQDMRTQVRVSVESKTSVYEPGEKEASREDAITLSLTVRQFPSPEAKFDALASFENQCQLAEGLMAERIVHHFVQPLTEVIAQRRST</sequence>
<accession>A0AAW6U0F6</accession>
<gene>
    <name evidence="1" type="ORF">QJ522_10235</name>
</gene>
<dbReference type="AlphaFoldDB" id="A0AAW6U0F6"/>
<dbReference type="RefSeq" id="WP_349244826.1">
    <property type="nucleotide sequence ID" value="NZ_JASCXX010000010.1"/>
</dbReference>
<organism evidence="1 2">
    <name type="scientific">Anaerobaca lacustris</name>
    <dbReference type="NCBI Taxonomy" id="3044600"/>
    <lineage>
        <taxon>Bacteria</taxon>
        <taxon>Pseudomonadati</taxon>
        <taxon>Planctomycetota</taxon>
        <taxon>Phycisphaerae</taxon>
        <taxon>Sedimentisphaerales</taxon>
        <taxon>Anaerobacaceae</taxon>
        <taxon>Anaerobaca</taxon>
    </lineage>
</organism>
<name>A0AAW6U0F6_9BACT</name>
<protein>
    <recommendedName>
        <fullName evidence="3">TIGR04255 family protein</fullName>
    </recommendedName>
</protein>